<dbReference type="PANTHER" id="PTHR35787">
    <property type="entry name" value="GLYCEROL UPTAKE OPERON ANTITERMINATOR REGULATORY PROTEIN"/>
    <property type="match status" value="1"/>
</dbReference>
<reference evidence="1" key="1">
    <citation type="submission" date="2020-10" db="EMBL/GenBank/DDBJ databases">
        <title>Ca. Dormibacterota MAGs.</title>
        <authorList>
            <person name="Montgomery K."/>
        </authorList>
    </citation>
    <scope>NUCLEOTIDE SEQUENCE [LARGE SCALE GENOMIC DNA]</scope>
    <source>
        <strain evidence="1">SC8812_S17_10</strain>
    </source>
</reference>
<evidence type="ECO:0000313" key="2">
    <source>
        <dbReference type="Proteomes" id="UP000612893"/>
    </source>
</evidence>
<accession>A0A934K3R2</accession>
<organism evidence="1 2">
    <name type="scientific">Candidatus Nephthysia bennettiae</name>
    <dbReference type="NCBI Taxonomy" id="3127016"/>
    <lineage>
        <taxon>Bacteria</taxon>
        <taxon>Bacillati</taxon>
        <taxon>Candidatus Dormiibacterota</taxon>
        <taxon>Candidatus Dormibacteria</taxon>
        <taxon>Candidatus Dormibacterales</taxon>
        <taxon>Candidatus Dormibacteraceae</taxon>
        <taxon>Candidatus Nephthysia</taxon>
    </lineage>
</organism>
<dbReference type="EMBL" id="JAEKNR010000023">
    <property type="protein sequence ID" value="MBJ7596777.1"/>
    <property type="molecule type" value="Genomic_DNA"/>
</dbReference>
<evidence type="ECO:0000313" key="1">
    <source>
        <dbReference type="EMBL" id="MBJ7596777.1"/>
    </source>
</evidence>
<protein>
    <submittedName>
        <fullName evidence="1">Glycerol-3-phosphate responsive antiterminator</fullName>
    </submittedName>
</protein>
<dbReference type="Proteomes" id="UP000612893">
    <property type="component" value="Unassembled WGS sequence"/>
</dbReference>
<sequence length="204" mass="21510">MPIETSGRHSDSRSTAEPGEIVRRLRDFPYGAAVKTEQQLQVAMQSRPGVIFILRGDGLEMAPVLRRVHQAGKLAAVHLDLVDGLASDIGGVRWLVRSGADAIISSHGQAVRAIRAEGVTAIQRVLCLSELAVDHGLAAVARAQPDIVELLPGVILPQVADLVLPRLTVPLLAGGFIRDADDVSAVLGAGALAVTTSEESLWAQ</sequence>
<dbReference type="RefSeq" id="WP_338198607.1">
    <property type="nucleotide sequence ID" value="NZ_JAEKNR010000023.1"/>
</dbReference>
<dbReference type="AlphaFoldDB" id="A0A934K3R2"/>
<dbReference type="Gene3D" id="3.20.20.70">
    <property type="entry name" value="Aldolase class I"/>
    <property type="match status" value="1"/>
</dbReference>
<name>A0A934K3R2_9BACT</name>
<dbReference type="InterPro" id="IPR013785">
    <property type="entry name" value="Aldolase_TIM"/>
</dbReference>
<dbReference type="SUPFAM" id="SSF110391">
    <property type="entry name" value="GlpP-like"/>
    <property type="match status" value="1"/>
</dbReference>
<comment type="caution">
    <text evidence="1">The sequence shown here is derived from an EMBL/GenBank/DDBJ whole genome shotgun (WGS) entry which is preliminary data.</text>
</comment>
<gene>
    <name evidence="1" type="ORF">JF922_01635</name>
</gene>
<dbReference type="InterPro" id="IPR006699">
    <property type="entry name" value="GlpP"/>
</dbReference>
<dbReference type="Pfam" id="PF04309">
    <property type="entry name" value="G3P_antiterm"/>
    <property type="match status" value="1"/>
</dbReference>
<dbReference type="PANTHER" id="PTHR35787:SF1">
    <property type="entry name" value="GLYCEROL UPTAKE OPERON ANTITERMINATOR REGULATORY PROTEIN"/>
    <property type="match status" value="1"/>
</dbReference>
<proteinExistence type="predicted"/>
<keyword evidence="2" id="KW-1185">Reference proteome</keyword>
<dbReference type="PIRSF" id="PIRSF016897">
    <property type="entry name" value="GlpP"/>
    <property type="match status" value="1"/>
</dbReference>